<organism evidence="4 5">
    <name type="scientific">Dyadobacter linearis</name>
    <dbReference type="NCBI Taxonomy" id="2823330"/>
    <lineage>
        <taxon>Bacteria</taxon>
        <taxon>Pseudomonadati</taxon>
        <taxon>Bacteroidota</taxon>
        <taxon>Cytophagia</taxon>
        <taxon>Cytophagales</taxon>
        <taxon>Spirosomataceae</taxon>
        <taxon>Dyadobacter</taxon>
    </lineage>
</organism>
<keyword evidence="5" id="KW-1185">Reference proteome</keyword>
<sequence>MKINRDGLSGLIQKYLDGTCTPQEKELIDSWFEDENLSLAEGNTSGLDMQEFIWQKIQKQVEPLEKRRSFFQNPFFRKQRILRLAVAASVIIAGSFAFFFLKSQNNELFGPLTENDATFLETNNTNQIRSIHLEEASRVDLRPGSSIRFSKPFAKNKREVFLKGEAFFEVTKNPKRPFIVYAGEVATKVVGTSFIVRSGVEDAQDVEVSVMTGKLIVERKKNDPAQKTENNGVVLTPNQKVTFYHIDNHFVTGLVDKPVLVKPQYETARTHLFRFEETPLQKVLEMLHDAYGVRFELLNDNIRNCPFTADLSGEPLYTKLDIIAGSLNAQYEVKGLSIVLSGGSCD</sequence>
<dbReference type="Pfam" id="PF16344">
    <property type="entry name" value="FecR_C"/>
    <property type="match status" value="1"/>
</dbReference>
<keyword evidence="1" id="KW-0472">Membrane</keyword>
<protein>
    <recommendedName>
        <fullName evidence="6">FecR family protein</fullName>
    </recommendedName>
</protein>
<comment type="caution">
    <text evidence="4">The sequence shown here is derived from an EMBL/GenBank/DDBJ whole genome shotgun (WGS) entry which is preliminary data.</text>
</comment>
<keyword evidence="1" id="KW-1133">Transmembrane helix</keyword>
<accession>A0ABM8UJB5</accession>
<feature type="transmembrane region" description="Helical" evidence="1">
    <location>
        <begin position="81"/>
        <end position="101"/>
    </location>
</feature>
<name>A0ABM8UJB5_9BACT</name>
<dbReference type="Proteomes" id="UP000679725">
    <property type="component" value="Unassembled WGS sequence"/>
</dbReference>
<dbReference type="Gene3D" id="3.55.50.30">
    <property type="match status" value="1"/>
</dbReference>
<evidence type="ECO:0000313" key="5">
    <source>
        <dbReference type="Proteomes" id="UP000679725"/>
    </source>
</evidence>
<dbReference type="PIRSF" id="PIRSF018266">
    <property type="entry name" value="FecR"/>
    <property type="match status" value="1"/>
</dbReference>
<dbReference type="Pfam" id="PF04773">
    <property type="entry name" value="FecR"/>
    <property type="match status" value="1"/>
</dbReference>
<dbReference type="Gene3D" id="2.60.120.1440">
    <property type="match status" value="1"/>
</dbReference>
<feature type="domain" description="Protein FecR C-terminal" evidence="3">
    <location>
        <begin position="273"/>
        <end position="339"/>
    </location>
</feature>
<evidence type="ECO:0008006" key="6">
    <source>
        <dbReference type="Google" id="ProtNLM"/>
    </source>
</evidence>
<evidence type="ECO:0000256" key="1">
    <source>
        <dbReference type="SAM" id="Phobius"/>
    </source>
</evidence>
<reference evidence="4 5" key="1">
    <citation type="submission" date="2021-04" db="EMBL/GenBank/DDBJ databases">
        <authorList>
            <person name="Rodrigo-Torres L."/>
            <person name="Arahal R. D."/>
            <person name="Lucena T."/>
        </authorList>
    </citation>
    <scope>NUCLEOTIDE SEQUENCE [LARGE SCALE GENOMIC DNA]</scope>
    <source>
        <strain evidence="4 5">CECT 9623</strain>
    </source>
</reference>
<keyword evidence="1" id="KW-0812">Transmembrane</keyword>
<dbReference type="PANTHER" id="PTHR30273">
    <property type="entry name" value="PERIPLASMIC SIGNAL SENSOR AND SIGMA FACTOR ACTIVATOR FECR-RELATED"/>
    <property type="match status" value="1"/>
</dbReference>
<dbReference type="InterPro" id="IPR032508">
    <property type="entry name" value="FecR_C"/>
</dbReference>
<dbReference type="InterPro" id="IPR006860">
    <property type="entry name" value="FecR"/>
</dbReference>
<evidence type="ECO:0000313" key="4">
    <source>
        <dbReference type="EMBL" id="CAG5067474.1"/>
    </source>
</evidence>
<dbReference type="EMBL" id="CAJRAU010000001">
    <property type="protein sequence ID" value="CAG5067474.1"/>
    <property type="molecule type" value="Genomic_DNA"/>
</dbReference>
<dbReference type="RefSeq" id="WP_215231645.1">
    <property type="nucleotide sequence ID" value="NZ_CAJRAU010000001.1"/>
</dbReference>
<feature type="domain" description="FecR protein" evidence="2">
    <location>
        <begin position="124"/>
        <end position="214"/>
    </location>
</feature>
<gene>
    <name evidence="4" type="ORF">DYBT9623_00195</name>
</gene>
<proteinExistence type="predicted"/>
<evidence type="ECO:0000259" key="2">
    <source>
        <dbReference type="Pfam" id="PF04773"/>
    </source>
</evidence>
<evidence type="ECO:0000259" key="3">
    <source>
        <dbReference type="Pfam" id="PF16344"/>
    </source>
</evidence>
<dbReference type="InterPro" id="IPR012373">
    <property type="entry name" value="Ferrdict_sens_TM"/>
</dbReference>
<dbReference type="PANTHER" id="PTHR30273:SF2">
    <property type="entry name" value="PROTEIN FECR"/>
    <property type="match status" value="1"/>
</dbReference>